<dbReference type="PANTHER" id="PTHR43865:SF1">
    <property type="entry name" value="RUBRERYTHRIN-RELATED"/>
    <property type="match status" value="1"/>
</dbReference>
<comment type="function">
    <text evidence="6">May provide oxidative stress protection via catalytic reduction of intracellular hydrogen peroxide.</text>
</comment>
<evidence type="ECO:0000256" key="1">
    <source>
        <dbReference type="ARBA" id="ARBA00001965"/>
    </source>
</evidence>
<evidence type="ECO:0000256" key="3">
    <source>
        <dbReference type="ARBA" id="ARBA00022723"/>
    </source>
</evidence>
<dbReference type="CDD" id="cd00729">
    <property type="entry name" value="rubredoxin_SM"/>
    <property type="match status" value="1"/>
</dbReference>
<dbReference type="InterPro" id="IPR036249">
    <property type="entry name" value="Thioredoxin-like_sf"/>
</dbReference>
<keyword evidence="12" id="KW-1185">Reference proteome</keyword>
<dbReference type="SUPFAM" id="SSF47240">
    <property type="entry name" value="Ferritin-like"/>
    <property type="match status" value="1"/>
</dbReference>
<dbReference type="InterPro" id="IPR009040">
    <property type="entry name" value="Ferritin-like_diiron"/>
</dbReference>
<evidence type="ECO:0000259" key="10">
    <source>
        <dbReference type="PROSITE" id="PS50905"/>
    </source>
</evidence>
<dbReference type="CDD" id="cd01041">
    <property type="entry name" value="Rubrerythrin"/>
    <property type="match status" value="1"/>
</dbReference>
<evidence type="ECO:0000313" key="11">
    <source>
        <dbReference type="EMBL" id="SCA57108.1"/>
    </source>
</evidence>
<dbReference type="PROSITE" id="PS50903">
    <property type="entry name" value="RUBREDOXIN_LIKE"/>
    <property type="match status" value="1"/>
</dbReference>
<dbReference type="Pfam" id="PF02915">
    <property type="entry name" value="Rubrerythrin"/>
    <property type="match status" value="1"/>
</dbReference>
<dbReference type="SUPFAM" id="SSF52833">
    <property type="entry name" value="Thioredoxin-like"/>
    <property type="match status" value="1"/>
</dbReference>
<dbReference type="InterPro" id="IPR052364">
    <property type="entry name" value="Rubrerythrin"/>
</dbReference>
<dbReference type="InterPro" id="IPR024934">
    <property type="entry name" value="Rubredoxin-like_dom"/>
</dbReference>
<evidence type="ECO:0000256" key="7">
    <source>
        <dbReference type="ARBA" id="ARBA00063441"/>
    </source>
</evidence>
<dbReference type="InterPro" id="IPR014025">
    <property type="entry name" value="Glutaredoxin_subgr"/>
</dbReference>
<evidence type="ECO:0000256" key="5">
    <source>
        <dbReference type="ARBA" id="ARBA00023004"/>
    </source>
</evidence>
<organism evidence="11 12">
    <name type="scientific">Candidatus Terasakiella magnetica</name>
    <dbReference type="NCBI Taxonomy" id="1867952"/>
    <lineage>
        <taxon>Bacteria</taxon>
        <taxon>Pseudomonadati</taxon>
        <taxon>Pseudomonadota</taxon>
        <taxon>Alphaproteobacteria</taxon>
        <taxon>Rhodospirillales</taxon>
        <taxon>Terasakiellaceae</taxon>
        <taxon>Terasakiella</taxon>
    </lineage>
</organism>
<dbReference type="Gene3D" id="2.20.28.10">
    <property type="match status" value="1"/>
</dbReference>
<dbReference type="Pfam" id="PF00462">
    <property type="entry name" value="Glutaredoxin"/>
    <property type="match status" value="1"/>
</dbReference>
<sequence length="278" mass="31744">MTVEIYTKDNCMFCKKAKELMKENDVAYKEIDAGTVAAFKKMQDRLPGVSTVPQIIIDGHHIGGFDVLEAHQNAIFKKYHSNKKLEEPVKFKGSNTEKNILKAFVGECVARMRYTFFASKAKKEGYVQISHVFEETADQEKAHASRLYKFLEGREVKITETFPAGGNGTTEENLRDAAGGEQHEHEHMYPEFARIARDEGFSEIADVFENIAIAEQQHGKRFLELAENIKNEQVFVRKESHKWRCRNCGFVHEGEEAVDKCPACAHSKAYFELLGENW</sequence>
<dbReference type="AlphaFoldDB" id="A0A1C3RIL0"/>
<keyword evidence="2" id="KW-0813">Transport</keyword>
<keyword evidence="3" id="KW-0479">Metal-binding</keyword>
<dbReference type="PROSITE" id="PS51354">
    <property type="entry name" value="GLUTAREDOXIN_2"/>
    <property type="match status" value="1"/>
</dbReference>
<comment type="subunit">
    <text evidence="7">Homodimer. Possesses two rubredoxin-like centers and two non-sulfur oxo-bridged di-iron centers per dimer.</text>
</comment>
<evidence type="ECO:0000256" key="8">
    <source>
        <dbReference type="ARBA" id="ARBA00069213"/>
    </source>
</evidence>
<dbReference type="Pfam" id="PF21349">
    <property type="entry name" value="RUBY_RBDX"/>
    <property type="match status" value="1"/>
</dbReference>
<name>A0A1C3RIL0_9PROT</name>
<dbReference type="Proteomes" id="UP000231658">
    <property type="component" value="Unassembled WGS sequence"/>
</dbReference>
<comment type="cofactor">
    <cofactor evidence="1">
        <name>Fe(3+)</name>
        <dbReference type="ChEBI" id="CHEBI:29034"/>
    </cofactor>
</comment>
<dbReference type="FunFam" id="2.20.28.10:FF:000018">
    <property type="entry name" value="Rubrerythrin"/>
    <property type="match status" value="1"/>
</dbReference>
<dbReference type="InterPro" id="IPR012347">
    <property type="entry name" value="Ferritin-like"/>
</dbReference>
<evidence type="ECO:0000259" key="9">
    <source>
        <dbReference type="PROSITE" id="PS50903"/>
    </source>
</evidence>
<evidence type="ECO:0000313" key="12">
    <source>
        <dbReference type="Proteomes" id="UP000231658"/>
    </source>
</evidence>
<protein>
    <recommendedName>
        <fullName evidence="8">Rubrerythrin</fullName>
    </recommendedName>
</protein>
<dbReference type="NCBIfam" id="NF045767">
    <property type="entry name" value="RuberyRbr"/>
    <property type="match status" value="1"/>
</dbReference>
<feature type="domain" description="Rubredoxin-like" evidence="9">
    <location>
        <begin position="240"/>
        <end position="274"/>
    </location>
</feature>
<evidence type="ECO:0000256" key="6">
    <source>
        <dbReference type="ARBA" id="ARBA00055868"/>
    </source>
</evidence>
<dbReference type="STRING" id="1867952.MTBPR1_40131"/>
<dbReference type="InterPro" id="IPR048574">
    <property type="entry name" value="RUBY_RBDX"/>
</dbReference>
<proteinExistence type="predicted"/>
<dbReference type="PRINTS" id="PR00160">
    <property type="entry name" value="GLUTAREDOXIN"/>
</dbReference>
<dbReference type="RefSeq" id="WP_240492889.1">
    <property type="nucleotide sequence ID" value="NZ_FLYE01000034.1"/>
</dbReference>
<dbReference type="SUPFAM" id="SSF57802">
    <property type="entry name" value="Rubredoxin-like"/>
    <property type="match status" value="1"/>
</dbReference>
<dbReference type="PROSITE" id="PS50905">
    <property type="entry name" value="FERRITIN_LIKE"/>
    <property type="match status" value="1"/>
</dbReference>
<dbReference type="InterPro" id="IPR003251">
    <property type="entry name" value="Rr_diiron-bd_dom"/>
</dbReference>
<feature type="domain" description="Ferritin-like diiron" evidence="10">
    <location>
        <begin position="90"/>
        <end position="233"/>
    </location>
</feature>
<reference evidence="11 12" key="1">
    <citation type="submission" date="2016-07" db="EMBL/GenBank/DDBJ databases">
        <authorList>
            <person name="Lefevre C.T."/>
        </authorList>
    </citation>
    <scope>NUCLEOTIDE SEQUENCE [LARGE SCALE GENOMIC DNA]</scope>
    <source>
        <strain evidence="11">PR1</strain>
    </source>
</reference>
<evidence type="ECO:0000256" key="4">
    <source>
        <dbReference type="ARBA" id="ARBA00022982"/>
    </source>
</evidence>
<dbReference type="InterPro" id="IPR009078">
    <property type="entry name" value="Ferritin-like_SF"/>
</dbReference>
<dbReference type="Gene3D" id="1.20.1260.10">
    <property type="match status" value="1"/>
</dbReference>
<dbReference type="GO" id="GO:0005506">
    <property type="term" value="F:iron ion binding"/>
    <property type="evidence" value="ECO:0007669"/>
    <property type="project" value="InterPro"/>
</dbReference>
<dbReference type="EMBL" id="FLYE01000034">
    <property type="protein sequence ID" value="SCA57108.1"/>
    <property type="molecule type" value="Genomic_DNA"/>
</dbReference>
<dbReference type="GO" id="GO:0016491">
    <property type="term" value="F:oxidoreductase activity"/>
    <property type="evidence" value="ECO:0007669"/>
    <property type="project" value="InterPro"/>
</dbReference>
<gene>
    <name evidence="11" type="ORF">MTBPR1_40131</name>
</gene>
<keyword evidence="4" id="KW-0249">Electron transport</keyword>
<dbReference type="PANTHER" id="PTHR43865">
    <property type="entry name" value="RUBRERYTHRIN-RELATED"/>
    <property type="match status" value="1"/>
</dbReference>
<keyword evidence="5" id="KW-0408">Iron</keyword>
<accession>A0A1C3RIL0</accession>
<evidence type="ECO:0000256" key="2">
    <source>
        <dbReference type="ARBA" id="ARBA00022448"/>
    </source>
</evidence>
<dbReference type="InterPro" id="IPR002109">
    <property type="entry name" value="Glutaredoxin"/>
</dbReference>
<dbReference type="Gene3D" id="3.40.30.10">
    <property type="entry name" value="Glutaredoxin"/>
    <property type="match status" value="1"/>
</dbReference>